<keyword evidence="3" id="KW-1185">Reference proteome</keyword>
<protein>
    <recommendedName>
        <fullName evidence="1">3'-5' exonuclease domain-containing protein</fullName>
    </recommendedName>
</protein>
<dbReference type="EMBL" id="LGRX02035541">
    <property type="protein sequence ID" value="KAK3234214.1"/>
    <property type="molecule type" value="Genomic_DNA"/>
</dbReference>
<dbReference type="Gene3D" id="3.30.420.10">
    <property type="entry name" value="Ribonuclease H-like superfamily/Ribonuclease H"/>
    <property type="match status" value="1"/>
</dbReference>
<dbReference type="InterPro" id="IPR012337">
    <property type="entry name" value="RNaseH-like_sf"/>
</dbReference>
<dbReference type="SUPFAM" id="SSF53098">
    <property type="entry name" value="Ribonuclease H-like"/>
    <property type="match status" value="1"/>
</dbReference>
<name>A0AAE0BEK8_9CHLO</name>
<dbReference type="InterPro" id="IPR036397">
    <property type="entry name" value="RNaseH_sf"/>
</dbReference>
<dbReference type="AlphaFoldDB" id="A0AAE0BEK8"/>
<sequence>MAKQEAASRFLQAYPGYVAAPPSPSREHSWDTLLQHHEVQHLATECSSSFEEQDLAEVRQCRMVAVDCEGVICPSTGKVALAVVSLYAGERTWVLSTSGTTEDEKARLRSLFAAEVPKVFCDFGSDKRMLDPFLGNCTFLRHVDIQPMSDSVYGPLTWGHSRSLVEIYQCVTGAEGWFKPAEQTCSEWGRTEFSEEQLSYAIADVFATRLCYECMLRKASSSNPDE</sequence>
<dbReference type="Proteomes" id="UP001190700">
    <property type="component" value="Unassembled WGS sequence"/>
</dbReference>
<dbReference type="InterPro" id="IPR002562">
    <property type="entry name" value="3'-5'_exonuclease_dom"/>
</dbReference>
<evidence type="ECO:0000313" key="3">
    <source>
        <dbReference type="Proteomes" id="UP001190700"/>
    </source>
</evidence>
<evidence type="ECO:0000313" key="2">
    <source>
        <dbReference type="EMBL" id="KAK3234214.1"/>
    </source>
</evidence>
<evidence type="ECO:0000259" key="1">
    <source>
        <dbReference type="Pfam" id="PF01612"/>
    </source>
</evidence>
<dbReference type="Pfam" id="PF01612">
    <property type="entry name" value="DNA_pol_A_exo1"/>
    <property type="match status" value="1"/>
</dbReference>
<dbReference type="GO" id="GO:0003676">
    <property type="term" value="F:nucleic acid binding"/>
    <property type="evidence" value="ECO:0007669"/>
    <property type="project" value="InterPro"/>
</dbReference>
<dbReference type="GO" id="GO:0006139">
    <property type="term" value="P:nucleobase-containing compound metabolic process"/>
    <property type="evidence" value="ECO:0007669"/>
    <property type="project" value="InterPro"/>
</dbReference>
<gene>
    <name evidence="2" type="ORF">CYMTET_55527</name>
</gene>
<accession>A0AAE0BEK8</accession>
<organism evidence="2 3">
    <name type="scientific">Cymbomonas tetramitiformis</name>
    <dbReference type="NCBI Taxonomy" id="36881"/>
    <lineage>
        <taxon>Eukaryota</taxon>
        <taxon>Viridiplantae</taxon>
        <taxon>Chlorophyta</taxon>
        <taxon>Pyramimonadophyceae</taxon>
        <taxon>Pyramimonadales</taxon>
        <taxon>Pyramimonadaceae</taxon>
        <taxon>Cymbomonas</taxon>
    </lineage>
</organism>
<dbReference type="GO" id="GO:0008408">
    <property type="term" value="F:3'-5' exonuclease activity"/>
    <property type="evidence" value="ECO:0007669"/>
    <property type="project" value="InterPro"/>
</dbReference>
<proteinExistence type="predicted"/>
<reference evidence="2 3" key="1">
    <citation type="journal article" date="2015" name="Genome Biol. Evol.">
        <title>Comparative Genomics of a Bacterivorous Green Alga Reveals Evolutionary Causalities and Consequences of Phago-Mixotrophic Mode of Nutrition.</title>
        <authorList>
            <person name="Burns J.A."/>
            <person name="Paasch A."/>
            <person name="Narechania A."/>
            <person name="Kim E."/>
        </authorList>
    </citation>
    <scope>NUCLEOTIDE SEQUENCE [LARGE SCALE GENOMIC DNA]</scope>
    <source>
        <strain evidence="2 3">PLY_AMNH</strain>
    </source>
</reference>
<comment type="caution">
    <text evidence="2">The sequence shown here is derived from an EMBL/GenBank/DDBJ whole genome shotgun (WGS) entry which is preliminary data.</text>
</comment>
<feature type="domain" description="3'-5' exonuclease" evidence="1">
    <location>
        <begin position="55"/>
        <end position="214"/>
    </location>
</feature>